<keyword evidence="1" id="KW-1133">Transmembrane helix</keyword>
<organism evidence="2 3">
    <name type="scientific">Staphylococcus haemolyticus</name>
    <dbReference type="NCBI Taxonomy" id="1283"/>
    <lineage>
        <taxon>Bacteria</taxon>
        <taxon>Bacillati</taxon>
        <taxon>Bacillota</taxon>
        <taxon>Bacilli</taxon>
        <taxon>Bacillales</taxon>
        <taxon>Staphylococcaceae</taxon>
        <taxon>Staphylococcus</taxon>
    </lineage>
</organism>
<dbReference type="Proteomes" id="UP000053523">
    <property type="component" value="Unassembled WGS sequence"/>
</dbReference>
<feature type="transmembrane region" description="Helical" evidence="1">
    <location>
        <begin position="196"/>
        <end position="216"/>
    </location>
</feature>
<accession>A0A2K0A5U9</accession>
<dbReference type="EMBL" id="LORN02000015">
    <property type="protein sequence ID" value="PNN20399.1"/>
    <property type="molecule type" value="Genomic_DNA"/>
</dbReference>
<proteinExistence type="predicted"/>
<feature type="transmembrane region" description="Helical" evidence="1">
    <location>
        <begin position="289"/>
        <end position="306"/>
    </location>
</feature>
<sequence length="490" mass="57199">MHRLKHHEFYIWMIGLILYYGYLGYIIPLHSTDWFWGSGHGMQVVRNVFNNFNGRYISNLLEFACVHSILLRTLSFAFISIFIVVLLLRLLNQFGDTNYLILSTVLLFIIPNSLFAQSYGNFEFFYTYVFGTCFSLYILSFIIKVLLNKDEFSRIEVFIFWLICTLGQWFAEPLAFYNASILLVGMIYYAIRNHKFYYSLVLGWLLSLCGAMVMLLNDKYIYIFSSVEALRGHLDMLGLNHKFEISLLKDIPRYLFFNNIIILSLIVIILIILLLKSSAFLTLPTIKRIILQIGICILPIYKIFIYEPFNLKQLSETFTFEVINTLLCLIMMVSIAISCKLVIQLPYNRLLVFMSLVSIPISVLPVILITEVSVRQFYLAYLLCIIVLINLISELGILTLNHYNLLKSCILIFAIINIIIFTDVHIRSEQRLEDVKSQIDSNKRHITLSHLPYETYLFEITPADEADLTNFKEFHHISEKYSFKILPFEN</sequence>
<feature type="transmembrane region" description="Helical" evidence="1">
    <location>
        <begin position="255"/>
        <end position="277"/>
    </location>
</feature>
<feature type="transmembrane region" description="Helical" evidence="1">
    <location>
        <begin position="159"/>
        <end position="190"/>
    </location>
</feature>
<feature type="transmembrane region" description="Helical" evidence="1">
    <location>
        <begin position="69"/>
        <end position="88"/>
    </location>
</feature>
<evidence type="ECO:0008006" key="4">
    <source>
        <dbReference type="Google" id="ProtNLM"/>
    </source>
</evidence>
<dbReference type="AlphaFoldDB" id="A0A2K0A5U9"/>
<evidence type="ECO:0000256" key="1">
    <source>
        <dbReference type="SAM" id="Phobius"/>
    </source>
</evidence>
<gene>
    <name evidence="2" type="ORF">AL503_006215</name>
</gene>
<protein>
    <recommendedName>
        <fullName evidence="4">Glucosyltransferase</fullName>
    </recommendedName>
</protein>
<keyword evidence="1" id="KW-0812">Transmembrane</keyword>
<feature type="transmembrane region" description="Helical" evidence="1">
    <location>
        <begin position="405"/>
        <end position="426"/>
    </location>
</feature>
<feature type="transmembrane region" description="Helical" evidence="1">
    <location>
        <begin position="377"/>
        <end position="399"/>
    </location>
</feature>
<evidence type="ECO:0000313" key="3">
    <source>
        <dbReference type="Proteomes" id="UP000053523"/>
    </source>
</evidence>
<keyword evidence="1" id="KW-0472">Membrane</keyword>
<feature type="transmembrane region" description="Helical" evidence="1">
    <location>
        <begin position="125"/>
        <end position="147"/>
    </location>
</feature>
<reference evidence="2 3" key="1">
    <citation type="submission" date="2017-12" db="EMBL/GenBank/DDBJ databases">
        <title>FDA dAtabase for Regulatory Grade micrObial Sequences (FDA-ARGOS): Supporting development and validation of Infectious Disease Dx tests.</title>
        <authorList>
            <person name="Hoffmann M."/>
            <person name="Allard M."/>
            <person name="Evans P."/>
            <person name="Brown E."/>
            <person name="Tallon L."/>
            <person name="Sadzewicz L."/>
            <person name="Sengamalay N."/>
            <person name="Ott S."/>
            <person name="Godinez A."/>
            <person name="Nagaraj S."/>
            <person name="Vavikolanu K."/>
            <person name="Aluvathingal J."/>
            <person name="Nadendla S."/>
            <person name="Sichtig H."/>
        </authorList>
    </citation>
    <scope>NUCLEOTIDE SEQUENCE [LARGE SCALE GENOMIC DNA]</scope>
    <source>
        <strain evidence="2 3">FDAARGOS_148</strain>
    </source>
</reference>
<feature type="transmembrane region" description="Helical" evidence="1">
    <location>
        <begin position="9"/>
        <end position="27"/>
    </location>
</feature>
<dbReference type="RefSeq" id="WP_037550120.1">
    <property type="nucleotide sequence ID" value="NZ_CAJCGD010000012.1"/>
</dbReference>
<feature type="transmembrane region" description="Helical" evidence="1">
    <location>
        <begin position="318"/>
        <end position="343"/>
    </location>
</feature>
<comment type="caution">
    <text evidence="2">The sequence shown here is derived from an EMBL/GenBank/DDBJ whole genome shotgun (WGS) entry which is preliminary data.</text>
</comment>
<feature type="transmembrane region" description="Helical" evidence="1">
    <location>
        <begin position="349"/>
        <end position="370"/>
    </location>
</feature>
<name>A0A2K0A5U9_STAHA</name>
<evidence type="ECO:0000313" key="2">
    <source>
        <dbReference type="EMBL" id="PNN20399.1"/>
    </source>
</evidence>
<feature type="transmembrane region" description="Helical" evidence="1">
    <location>
        <begin position="100"/>
        <end position="119"/>
    </location>
</feature>